<feature type="compositionally biased region" description="Polar residues" evidence="7">
    <location>
        <begin position="74"/>
        <end position="96"/>
    </location>
</feature>
<dbReference type="Gene3D" id="1.10.20.10">
    <property type="entry name" value="Histone, subunit A"/>
    <property type="match status" value="1"/>
</dbReference>
<keyword evidence="3 6" id="KW-0103">Bromodomain</keyword>
<keyword evidence="5" id="KW-0234">DNA repair</keyword>
<dbReference type="Gene3D" id="1.20.920.10">
    <property type="entry name" value="Bromodomain-like"/>
    <property type="match status" value="1"/>
</dbReference>
<dbReference type="InterPro" id="IPR001487">
    <property type="entry name" value="Bromodomain"/>
</dbReference>
<gene>
    <name evidence="9" type="ORF">IMSHALPRED_004371</name>
</gene>
<protein>
    <recommendedName>
        <fullName evidence="8">Bromo domain-containing protein</fullName>
    </recommendedName>
</protein>
<comment type="caution">
    <text evidence="9">The sequence shown here is derived from an EMBL/GenBank/DDBJ whole genome shotgun (WGS) entry which is preliminary data.</text>
</comment>
<evidence type="ECO:0000259" key="8">
    <source>
        <dbReference type="PROSITE" id="PS50014"/>
    </source>
</evidence>
<dbReference type="GO" id="GO:0006355">
    <property type="term" value="P:regulation of DNA-templated transcription"/>
    <property type="evidence" value="ECO:0007669"/>
    <property type="project" value="TreeGrafter"/>
</dbReference>
<dbReference type="InterPro" id="IPR009072">
    <property type="entry name" value="Histone-fold"/>
</dbReference>
<dbReference type="GO" id="GO:0000785">
    <property type="term" value="C:chromatin"/>
    <property type="evidence" value="ECO:0007669"/>
    <property type="project" value="TreeGrafter"/>
</dbReference>
<evidence type="ECO:0000313" key="9">
    <source>
        <dbReference type="EMBL" id="CAF9918667.1"/>
    </source>
</evidence>
<feature type="domain" description="Bromo" evidence="8">
    <location>
        <begin position="461"/>
        <end position="533"/>
    </location>
</feature>
<dbReference type="GO" id="GO:0046982">
    <property type="term" value="F:protein heterodimerization activity"/>
    <property type="evidence" value="ECO:0007669"/>
    <property type="project" value="InterPro"/>
</dbReference>
<sequence length="554" mass="60956">MPPTSKPVAKRGRPAFKPPRPATKPSKTKTKTPNRRKSAPAKQSLIDSAAEADEEEDDEEDDDDDDDDDAELVSSHSQNASASEESDALPTTTRVGTQDAPPTIPPALLTKLLHHHFQDDKIRIGKEANGVVGKYMETFVREAIARAAFERSEAGGKGFGGHFLEVDTTLVIHCVGLEGLIITVSGADHSISMTTDVFRVATVLGSVEYTVPQLPVTYKITYNTAELNGSLTISDTSGKALYRWRSHTATQPPPVERQQPVNRPTPEIGRASHFPLSPAPLSYRTSEVPPTTRSSRALDEVNDRQNASSDEETTAEVANRPRRLRSGTVRKVTYVESSLSRSGTNSTEDRSFSPSTASRPNKKPERKPKEDSIITEDSSSEDIPLARKRTFQRSPKAAIRSDSDSDTSGSDIVSATKQSCKRRKRIRHEDTRDRESETPALDMTLTRRSFALQVVSRLLREYDEDSEPFAEPVDAVAENVPTYHTVIRRAMDLRTLKDNLNKGVYSTVADFEADFVLIIENSILFNGLAHEVSQGGIRLFNAFNALMASVPGRG</sequence>
<feature type="compositionally biased region" description="Polar residues" evidence="7">
    <location>
        <begin position="335"/>
        <end position="358"/>
    </location>
</feature>
<dbReference type="Proteomes" id="UP000664534">
    <property type="component" value="Unassembled WGS sequence"/>
</dbReference>
<evidence type="ECO:0000256" key="1">
    <source>
        <dbReference type="ARBA" id="ARBA00009359"/>
    </source>
</evidence>
<feature type="compositionally biased region" description="Basic residues" evidence="7">
    <location>
        <begin position="26"/>
        <end position="39"/>
    </location>
</feature>
<dbReference type="Pfam" id="PF00439">
    <property type="entry name" value="Bromodomain"/>
    <property type="match status" value="1"/>
</dbReference>
<organism evidence="9 10">
    <name type="scientific">Imshaugia aleurites</name>
    <dbReference type="NCBI Taxonomy" id="172621"/>
    <lineage>
        <taxon>Eukaryota</taxon>
        <taxon>Fungi</taxon>
        <taxon>Dikarya</taxon>
        <taxon>Ascomycota</taxon>
        <taxon>Pezizomycotina</taxon>
        <taxon>Lecanoromycetes</taxon>
        <taxon>OSLEUM clade</taxon>
        <taxon>Lecanoromycetidae</taxon>
        <taxon>Lecanorales</taxon>
        <taxon>Lecanorineae</taxon>
        <taxon>Parmeliaceae</taxon>
        <taxon>Imshaugia</taxon>
    </lineage>
</organism>
<dbReference type="InterPro" id="IPR050935">
    <property type="entry name" value="Bromo_chromatin_reader"/>
</dbReference>
<dbReference type="EMBL" id="CAJPDT010000021">
    <property type="protein sequence ID" value="CAF9918667.1"/>
    <property type="molecule type" value="Genomic_DNA"/>
</dbReference>
<dbReference type="InterPro" id="IPR018359">
    <property type="entry name" value="Bromodomain_CS"/>
</dbReference>
<reference evidence="9" key="1">
    <citation type="submission" date="2021-03" db="EMBL/GenBank/DDBJ databases">
        <authorList>
            <person name="Tagirdzhanova G."/>
        </authorList>
    </citation>
    <scope>NUCLEOTIDE SEQUENCE</scope>
</reference>
<dbReference type="GO" id="GO:0005634">
    <property type="term" value="C:nucleus"/>
    <property type="evidence" value="ECO:0007669"/>
    <property type="project" value="TreeGrafter"/>
</dbReference>
<dbReference type="PROSITE" id="PS50014">
    <property type="entry name" value="BROMODOMAIN_2"/>
    <property type="match status" value="1"/>
</dbReference>
<dbReference type="SMART" id="SM00297">
    <property type="entry name" value="BROMO"/>
    <property type="match status" value="1"/>
</dbReference>
<evidence type="ECO:0000256" key="7">
    <source>
        <dbReference type="SAM" id="MobiDB-lite"/>
    </source>
</evidence>
<dbReference type="PROSITE" id="PS00633">
    <property type="entry name" value="BROMODOMAIN_1"/>
    <property type="match status" value="1"/>
</dbReference>
<dbReference type="GO" id="GO:0006338">
    <property type="term" value="P:chromatin remodeling"/>
    <property type="evidence" value="ECO:0007669"/>
    <property type="project" value="TreeGrafter"/>
</dbReference>
<dbReference type="CDD" id="cd22921">
    <property type="entry name" value="HFD_CENP-X"/>
    <property type="match status" value="1"/>
</dbReference>
<keyword evidence="4" id="KW-0238">DNA-binding</keyword>
<evidence type="ECO:0000256" key="4">
    <source>
        <dbReference type="ARBA" id="ARBA00023125"/>
    </source>
</evidence>
<dbReference type="SUPFAM" id="SSF47370">
    <property type="entry name" value="Bromodomain"/>
    <property type="match status" value="1"/>
</dbReference>
<dbReference type="AlphaFoldDB" id="A0A8H3I8C0"/>
<dbReference type="Pfam" id="PF09415">
    <property type="entry name" value="CENP-X"/>
    <property type="match status" value="1"/>
</dbReference>
<feature type="compositionally biased region" description="Basic and acidic residues" evidence="7">
    <location>
        <begin position="427"/>
        <end position="437"/>
    </location>
</feature>
<dbReference type="InterPro" id="IPR018552">
    <property type="entry name" value="CENP-X"/>
</dbReference>
<evidence type="ECO:0000313" key="10">
    <source>
        <dbReference type="Proteomes" id="UP000664534"/>
    </source>
</evidence>
<dbReference type="PANTHER" id="PTHR22880">
    <property type="entry name" value="FALZ-RELATED BROMODOMAIN-CONTAINING PROTEINS"/>
    <property type="match status" value="1"/>
</dbReference>
<dbReference type="GO" id="GO:0051382">
    <property type="term" value="P:kinetochore assembly"/>
    <property type="evidence" value="ECO:0007669"/>
    <property type="project" value="InterPro"/>
</dbReference>
<dbReference type="PANTHER" id="PTHR22880:SF225">
    <property type="entry name" value="BROMODOMAIN-CONTAINING PROTEIN BET-1-RELATED"/>
    <property type="match status" value="1"/>
</dbReference>
<keyword evidence="2" id="KW-0227">DNA damage</keyword>
<evidence type="ECO:0000256" key="5">
    <source>
        <dbReference type="ARBA" id="ARBA00023204"/>
    </source>
</evidence>
<dbReference type="GO" id="GO:0006281">
    <property type="term" value="P:DNA repair"/>
    <property type="evidence" value="ECO:0007669"/>
    <property type="project" value="UniProtKB-KW"/>
</dbReference>
<evidence type="ECO:0000256" key="6">
    <source>
        <dbReference type="PROSITE-ProRule" id="PRU00035"/>
    </source>
</evidence>
<feature type="region of interest" description="Disordered" evidence="7">
    <location>
        <begin position="248"/>
        <end position="438"/>
    </location>
</feature>
<evidence type="ECO:0000256" key="3">
    <source>
        <dbReference type="ARBA" id="ARBA00023117"/>
    </source>
</evidence>
<keyword evidence="10" id="KW-1185">Reference proteome</keyword>
<feature type="compositionally biased region" description="Acidic residues" evidence="7">
    <location>
        <begin position="50"/>
        <end position="71"/>
    </location>
</feature>
<evidence type="ECO:0000256" key="2">
    <source>
        <dbReference type="ARBA" id="ARBA00022763"/>
    </source>
</evidence>
<feature type="compositionally biased region" description="Polar residues" evidence="7">
    <location>
        <begin position="283"/>
        <end position="295"/>
    </location>
</feature>
<feature type="region of interest" description="Disordered" evidence="7">
    <location>
        <begin position="1"/>
        <end position="105"/>
    </location>
</feature>
<dbReference type="OrthoDB" id="2500381at2759"/>
<dbReference type="GO" id="GO:0003677">
    <property type="term" value="F:DNA binding"/>
    <property type="evidence" value="ECO:0007669"/>
    <property type="project" value="UniProtKB-KW"/>
</dbReference>
<proteinExistence type="inferred from homology"/>
<dbReference type="InterPro" id="IPR036427">
    <property type="entry name" value="Bromodomain-like_sf"/>
</dbReference>
<dbReference type="PRINTS" id="PR00503">
    <property type="entry name" value="BROMODOMAIN"/>
</dbReference>
<accession>A0A8H3I8C0</accession>
<comment type="similarity">
    <text evidence="1">Belongs to the CENP-X/MHF2 family.</text>
</comment>
<name>A0A8H3I8C0_9LECA</name>